<keyword evidence="1" id="KW-0732">Signal</keyword>
<dbReference type="OrthoDB" id="7552220at2"/>
<protein>
    <recommendedName>
        <fullName evidence="2">Polysaccharide lyase 14 domain-containing protein</fullName>
    </recommendedName>
</protein>
<dbReference type="RefSeq" id="WP_087461196.1">
    <property type="nucleotide sequence ID" value="NZ_CP021425.1"/>
</dbReference>
<keyword evidence="4" id="KW-1185">Reference proteome</keyword>
<dbReference type="PANTHER" id="PTHR40124:SF1">
    <property type="entry name" value="DISAGGREGATASE RELATED REPEAT PROTEIN"/>
    <property type="match status" value="1"/>
</dbReference>
<evidence type="ECO:0000256" key="1">
    <source>
        <dbReference type="SAM" id="SignalP"/>
    </source>
</evidence>
<dbReference type="Proteomes" id="UP000196027">
    <property type="component" value="Chromosome"/>
</dbReference>
<dbReference type="EMBL" id="CP021425">
    <property type="protein sequence ID" value="ARU56174.1"/>
    <property type="molecule type" value="Genomic_DNA"/>
</dbReference>
<dbReference type="InterPro" id="IPR048958">
    <property type="entry name" value="Polysacc_lyase_14"/>
</dbReference>
<dbReference type="Pfam" id="PF21294">
    <property type="entry name" value="Polysacc_lyase_14"/>
    <property type="match status" value="1"/>
</dbReference>
<evidence type="ECO:0000313" key="4">
    <source>
        <dbReference type="Proteomes" id="UP000196027"/>
    </source>
</evidence>
<sequence>MYARVSNRFLQIIFCLVFLLTNTVQAQQATWSENANWQKFDSVFGFSWNTNMGDWVDAQGSVNGDKPFAETTIDQASVGAPVLVDITVLFNRWHSGQLPNHGILIKGSLGTLNIAAMESDWLSHRPRLIIETSDGASENLFADKDTYLDRSTLKGMNGRDILAVSEKQTTLIGFPELDMADSAISDKKATPIKKVLLSLHPKKLYGNKAHLQIYAVSPGQFQLLKAPDPESGLRQQSSTLKVLKSSDHIFYVQDFEESDPLTGWKDLSPNNIVGAKTTIRSGSPTTVAEVTIGKNANLGVTANQYFKDIAGRELNEAYFQYSIMLGDNWSSEQGGGKLPGLAGTYNVAGWGGRQADGYNGWSMRGLFRNTVLSGYVSVTPVGFYAYHAEMDGKYGEHWVWVGRDFTGFEKRKWYVVEQHIRMNSIGLADGIIEAWVDGQPVFSRTDVVFRKTEQLKLERVWLNIYHGGVARSQQDQDVYIDNLIVADQYIGLTN</sequence>
<evidence type="ECO:0000313" key="3">
    <source>
        <dbReference type="EMBL" id="ARU56174.1"/>
    </source>
</evidence>
<dbReference type="AlphaFoldDB" id="A0A1Y0I9S0"/>
<dbReference type="PANTHER" id="PTHR40124">
    <property type="match status" value="1"/>
</dbReference>
<dbReference type="Gene3D" id="2.60.120.200">
    <property type="match status" value="1"/>
</dbReference>
<reference evidence="3 4" key="1">
    <citation type="submission" date="2017-05" db="EMBL/GenBank/DDBJ databases">
        <title>Genomic insights into alkan degradation activity of Oleiphilus messinensis.</title>
        <authorList>
            <person name="Kozyavkin S.A."/>
            <person name="Slesarev A.I."/>
            <person name="Golyshin P.N."/>
            <person name="Korzhenkov A."/>
            <person name="Golyshina O.N."/>
            <person name="Toshchakov S.V."/>
        </authorList>
    </citation>
    <scope>NUCLEOTIDE SEQUENCE [LARGE SCALE GENOMIC DNA]</scope>
    <source>
        <strain evidence="3 4">ME102</strain>
    </source>
</reference>
<gene>
    <name evidence="3" type="ORF">OLMES_2101</name>
</gene>
<dbReference type="KEGG" id="ome:OLMES_2101"/>
<feature type="chain" id="PRO_5012440333" description="Polysaccharide lyase 14 domain-containing protein" evidence="1">
    <location>
        <begin position="27"/>
        <end position="494"/>
    </location>
</feature>
<feature type="signal peptide" evidence="1">
    <location>
        <begin position="1"/>
        <end position="26"/>
    </location>
</feature>
<organism evidence="3 4">
    <name type="scientific">Oleiphilus messinensis</name>
    <dbReference type="NCBI Taxonomy" id="141451"/>
    <lineage>
        <taxon>Bacteria</taxon>
        <taxon>Pseudomonadati</taxon>
        <taxon>Pseudomonadota</taxon>
        <taxon>Gammaproteobacteria</taxon>
        <taxon>Oceanospirillales</taxon>
        <taxon>Oleiphilaceae</taxon>
        <taxon>Oleiphilus</taxon>
    </lineage>
</organism>
<name>A0A1Y0I9S0_9GAMM</name>
<accession>A0A1Y0I9S0</accession>
<feature type="domain" description="Polysaccharide lyase 14" evidence="2">
    <location>
        <begin position="308"/>
        <end position="480"/>
    </location>
</feature>
<evidence type="ECO:0000259" key="2">
    <source>
        <dbReference type="Pfam" id="PF21294"/>
    </source>
</evidence>
<proteinExistence type="predicted"/>